<dbReference type="AlphaFoldDB" id="A0ABD5Z0S9"/>
<reference evidence="4 5" key="1">
    <citation type="journal article" date="2019" name="Int. J. Syst. Evol. Microbiol.">
        <title>The Global Catalogue of Microorganisms (GCM) 10K type strain sequencing project: providing services to taxonomists for standard genome sequencing and annotation.</title>
        <authorList>
            <consortium name="The Broad Institute Genomics Platform"/>
            <consortium name="The Broad Institute Genome Sequencing Center for Infectious Disease"/>
            <person name="Wu L."/>
            <person name="Ma J."/>
        </authorList>
    </citation>
    <scope>NUCLEOTIDE SEQUENCE [LARGE SCALE GENOMIC DNA]</scope>
    <source>
        <strain evidence="4 5">XZGYJ-43</strain>
    </source>
</reference>
<keyword evidence="5" id="KW-1185">Reference proteome</keyword>
<feature type="transmembrane region" description="Helical" evidence="3">
    <location>
        <begin position="44"/>
        <end position="69"/>
    </location>
</feature>
<accession>A0ABD5Z0S9</accession>
<feature type="transmembrane region" description="Helical" evidence="3">
    <location>
        <begin position="293"/>
        <end position="316"/>
    </location>
</feature>
<name>A0ABD5Z0S9_9EURY</name>
<dbReference type="EMBL" id="JBHTAR010000011">
    <property type="protein sequence ID" value="MFC7198771.1"/>
    <property type="molecule type" value="Genomic_DNA"/>
</dbReference>
<evidence type="ECO:0000313" key="4">
    <source>
        <dbReference type="EMBL" id="MFC7198771.1"/>
    </source>
</evidence>
<keyword evidence="1" id="KW-0175">Coiled coil</keyword>
<keyword evidence="3" id="KW-0472">Membrane</keyword>
<keyword evidence="3" id="KW-0812">Transmembrane</keyword>
<comment type="caution">
    <text evidence="4">The sequence shown here is derived from an EMBL/GenBank/DDBJ whole genome shotgun (WGS) entry which is preliminary data.</text>
</comment>
<feature type="transmembrane region" description="Helical" evidence="3">
    <location>
        <begin position="81"/>
        <end position="104"/>
    </location>
</feature>
<evidence type="ECO:0000256" key="1">
    <source>
        <dbReference type="SAM" id="Coils"/>
    </source>
</evidence>
<feature type="coiled-coil region" evidence="1">
    <location>
        <begin position="178"/>
        <end position="234"/>
    </location>
</feature>
<dbReference type="RefSeq" id="WP_279528729.1">
    <property type="nucleotide sequence ID" value="NZ_CP122312.1"/>
</dbReference>
<organism evidence="4 5">
    <name type="scientific">Halospeciosus flavus</name>
    <dbReference type="NCBI Taxonomy" id="3032283"/>
    <lineage>
        <taxon>Archaea</taxon>
        <taxon>Methanobacteriati</taxon>
        <taxon>Methanobacteriota</taxon>
        <taxon>Stenosarchaea group</taxon>
        <taxon>Halobacteria</taxon>
        <taxon>Halobacteriales</taxon>
        <taxon>Halobacteriaceae</taxon>
        <taxon>Halospeciosus</taxon>
    </lineage>
</organism>
<evidence type="ECO:0000256" key="2">
    <source>
        <dbReference type="SAM" id="MobiDB-lite"/>
    </source>
</evidence>
<gene>
    <name evidence="4" type="ORF">ACFQJ9_04940</name>
</gene>
<dbReference type="InterPro" id="IPR058278">
    <property type="entry name" value="DUF7972"/>
</dbReference>
<evidence type="ECO:0000313" key="5">
    <source>
        <dbReference type="Proteomes" id="UP001596447"/>
    </source>
</evidence>
<proteinExistence type="predicted"/>
<protein>
    <submittedName>
        <fullName evidence="4">Uncharacterized protein</fullName>
    </submittedName>
</protein>
<dbReference type="Proteomes" id="UP001596447">
    <property type="component" value="Unassembled WGS sequence"/>
</dbReference>
<keyword evidence="3" id="KW-1133">Transmembrane helix</keyword>
<feature type="transmembrane region" description="Helical" evidence="3">
    <location>
        <begin position="269"/>
        <end position="287"/>
    </location>
</feature>
<dbReference type="Pfam" id="PF25927">
    <property type="entry name" value="DUF7972"/>
    <property type="match status" value="1"/>
</dbReference>
<evidence type="ECO:0000256" key="3">
    <source>
        <dbReference type="SAM" id="Phobius"/>
    </source>
</evidence>
<sequence length="350" mass="39129">MGAGPGRSRTNRRRDEGGGDTTSRLRRPVDRLWRWLSLTGDRRVVALLVLLSGFVAIALADTVIAVSVTETLADEQTTVPLVSTLLSGTFFLFSIVVSVNSLFVSQQQNPVAQQFGRIQGIVEYRRQLEGVVDVDHVPARPEPLVRLLSGDILERAQYLQDQLSTFDVEVRENVEGYVASLAEETGEMNQELRDAESTFDVTLAMMDYNHDRQINDLRRLRAEYSEHLDERTEETIDELLRLLQYFATAREYFKTIATRREFALLSRDLVLTATVSAAIVSAFMHFLDELPDSNLLVAGAEAVAFAPFVLVGAYVLRVAVVSYRTQAAGQFVVDERGGDIRGIRVDGRED</sequence>
<feature type="region of interest" description="Disordered" evidence="2">
    <location>
        <begin position="1"/>
        <end position="23"/>
    </location>
</feature>